<dbReference type="SUPFAM" id="SSF140984">
    <property type="entry name" value="PTPA-like"/>
    <property type="match status" value="1"/>
</dbReference>
<gene>
    <name evidence="9" type="primary">RRD1</name>
    <name evidence="9" type="ORF">MCUN1_001731</name>
</gene>
<dbReference type="GO" id="GO:0003755">
    <property type="term" value="F:peptidyl-prolyl cis-trans isomerase activity"/>
    <property type="evidence" value="ECO:0007669"/>
    <property type="project" value="UniProtKB-KW"/>
</dbReference>
<protein>
    <recommendedName>
        <fullName evidence="7">Serine/threonine-protein phosphatase 2A activator</fullName>
        <ecNumber evidence="7">5.2.1.8</ecNumber>
    </recommendedName>
    <alternativeName>
        <fullName evidence="7">Phosphotyrosyl phosphatase activator</fullName>
    </alternativeName>
</protein>
<comment type="subcellular location">
    <subcellularLocation>
        <location evidence="2 7">Cytoplasm</location>
    </subcellularLocation>
</comment>
<accession>A0AAF0J5W1</accession>
<dbReference type="GO" id="GO:0005737">
    <property type="term" value="C:cytoplasm"/>
    <property type="evidence" value="ECO:0007669"/>
    <property type="project" value="UniProtKB-SubCell"/>
</dbReference>
<keyword evidence="5 7" id="KW-0697">Rotamase</keyword>
<dbReference type="GO" id="GO:0008160">
    <property type="term" value="F:protein tyrosine phosphatase activator activity"/>
    <property type="evidence" value="ECO:0007669"/>
    <property type="project" value="TreeGrafter"/>
</dbReference>
<dbReference type="Proteomes" id="UP001219933">
    <property type="component" value="Chromosome 2"/>
</dbReference>
<dbReference type="EC" id="5.2.1.8" evidence="7"/>
<comment type="similarity">
    <text evidence="3 7">Belongs to the PTPA-type PPIase family.</text>
</comment>
<evidence type="ECO:0000256" key="8">
    <source>
        <dbReference type="SAM" id="MobiDB-lite"/>
    </source>
</evidence>
<reference evidence="9" key="1">
    <citation type="submission" date="2023-03" db="EMBL/GenBank/DDBJ databases">
        <title>Mating type loci evolution in Malassezia.</title>
        <authorList>
            <person name="Coelho M.A."/>
        </authorList>
    </citation>
    <scope>NUCLEOTIDE SEQUENCE</scope>
    <source>
        <strain evidence="9">CBS 11721</strain>
    </source>
</reference>
<dbReference type="AlphaFoldDB" id="A0AAF0J5W1"/>
<comment type="function">
    <text evidence="7">PPIases accelerate the folding of proteins. It catalyzes the cis-trans isomerization of proline imidic peptide bonds in oligopeptides.</text>
</comment>
<dbReference type="GO" id="GO:0007052">
    <property type="term" value="P:mitotic spindle organization"/>
    <property type="evidence" value="ECO:0007669"/>
    <property type="project" value="TreeGrafter"/>
</dbReference>
<organism evidence="9 10">
    <name type="scientific">Malassezia cuniculi</name>
    <dbReference type="NCBI Taxonomy" id="948313"/>
    <lineage>
        <taxon>Eukaryota</taxon>
        <taxon>Fungi</taxon>
        <taxon>Dikarya</taxon>
        <taxon>Basidiomycota</taxon>
        <taxon>Ustilaginomycotina</taxon>
        <taxon>Malasseziomycetes</taxon>
        <taxon>Malasseziales</taxon>
        <taxon>Malasseziaceae</taxon>
        <taxon>Malassezia</taxon>
    </lineage>
</organism>
<evidence type="ECO:0000256" key="6">
    <source>
        <dbReference type="ARBA" id="ARBA00023235"/>
    </source>
</evidence>
<sequence length="327" mass="35809">MTPPPSQLPPVPPISRDAHHSVRAPTKCINSEADVHTWLKSEAHDVYLLFVARLAAAATGKPTRTDAWSNCAHDAIGSVISLLRQLDAWTDEIELSPLPQRFGNKAFREWGARLEAHVDELHTALLPTHLLPYVPELRAYLLGGFGSFSRLDYGTGHEMSFVAWLAMLYRLGFFDESSSSSSSSSPPPPSPSSDERLALEVFPAYLRVAWHIQDRYALEPAGSHGAWGLDDYHFIPYVIGAAQLATAGTTLSPQQVISPMLYPFLTLSAPRSGPRISLQDTLTHSTPRLAGSAPMPNLYISAIARINSLKRGPFTEHSPILSDIARS</sequence>
<evidence type="ECO:0000256" key="3">
    <source>
        <dbReference type="ARBA" id="ARBA00011019"/>
    </source>
</evidence>
<keyword evidence="10" id="KW-1185">Reference proteome</keyword>
<feature type="compositionally biased region" description="Pro residues" evidence="8">
    <location>
        <begin position="1"/>
        <end position="13"/>
    </location>
</feature>
<evidence type="ECO:0000256" key="5">
    <source>
        <dbReference type="ARBA" id="ARBA00023110"/>
    </source>
</evidence>
<dbReference type="GO" id="GO:0005634">
    <property type="term" value="C:nucleus"/>
    <property type="evidence" value="ECO:0007669"/>
    <property type="project" value="TreeGrafter"/>
</dbReference>
<comment type="catalytic activity">
    <reaction evidence="1 7">
        <text>[protein]-peptidylproline (omega=180) = [protein]-peptidylproline (omega=0)</text>
        <dbReference type="Rhea" id="RHEA:16237"/>
        <dbReference type="Rhea" id="RHEA-COMP:10747"/>
        <dbReference type="Rhea" id="RHEA-COMP:10748"/>
        <dbReference type="ChEBI" id="CHEBI:83833"/>
        <dbReference type="ChEBI" id="CHEBI:83834"/>
        <dbReference type="EC" id="5.2.1.8"/>
    </reaction>
</comment>
<dbReference type="Gene3D" id="1.20.120.1150">
    <property type="match status" value="1"/>
</dbReference>
<evidence type="ECO:0000313" key="9">
    <source>
        <dbReference type="EMBL" id="WFD34887.1"/>
    </source>
</evidence>
<evidence type="ECO:0000313" key="10">
    <source>
        <dbReference type="Proteomes" id="UP001219933"/>
    </source>
</evidence>
<dbReference type="InterPro" id="IPR043170">
    <property type="entry name" value="PTPA_C_lid"/>
</dbReference>
<dbReference type="PIRSF" id="PIRSF016325">
    <property type="entry name" value="Phstyr_phstse_ac"/>
    <property type="match status" value="1"/>
</dbReference>
<proteinExistence type="inferred from homology"/>
<dbReference type="PANTHER" id="PTHR10012:SF0">
    <property type="entry name" value="SERINE_THREONINE-PROTEIN PHOSPHATASE 2A ACTIVATOR"/>
    <property type="match status" value="1"/>
</dbReference>
<evidence type="ECO:0000256" key="2">
    <source>
        <dbReference type="ARBA" id="ARBA00004496"/>
    </source>
</evidence>
<dbReference type="EMBL" id="CP119878">
    <property type="protein sequence ID" value="WFD34887.1"/>
    <property type="molecule type" value="Genomic_DNA"/>
</dbReference>
<evidence type="ECO:0000256" key="1">
    <source>
        <dbReference type="ARBA" id="ARBA00000971"/>
    </source>
</evidence>
<evidence type="ECO:0000256" key="7">
    <source>
        <dbReference type="RuleBase" id="RU361210"/>
    </source>
</evidence>
<dbReference type="InterPro" id="IPR037218">
    <property type="entry name" value="PTPA_sf"/>
</dbReference>
<keyword evidence="6 7" id="KW-0413">Isomerase</keyword>
<dbReference type="PANTHER" id="PTHR10012">
    <property type="entry name" value="SERINE/THREONINE-PROTEIN PHOSPHATASE 2A REGULATORY SUBUNIT B"/>
    <property type="match status" value="1"/>
</dbReference>
<dbReference type="Pfam" id="PF03095">
    <property type="entry name" value="PTPA"/>
    <property type="match status" value="1"/>
</dbReference>
<dbReference type="GO" id="GO:0000159">
    <property type="term" value="C:protein phosphatase type 2A complex"/>
    <property type="evidence" value="ECO:0007669"/>
    <property type="project" value="TreeGrafter"/>
</dbReference>
<keyword evidence="4 7" id="KW-0963">Cytoplasm</keyword>
<feature type="region of interest" description="Disordered" evidence="8">
    <location>
        <begin position="1"/>
        <end position="22"/>
    </location>
</feature>
<name>A0AAF0J5W1_9BASI</name>
<dbReference type="InterPro" id="IPR004327">
    <property type="entry name" value="Phstyr_phstse_ac"/>
</dbReference>
<evidence type="ECO:0000256" key="4">
    <source>
        <dbReference type="ARBA" id="ARBA00022490"/>
    </source>
</evidence>